<name>A0ABQ4S3T4_9HYPH</name>
<reference evidence="1" key="1">
    <citation type="journal article" date="2021" name="Front. Microbiol.">
        <title>Comprehensive Comparative Genomics and Phenotyping of Methylobacterium Species.</title>
        <authorList>
            <person name="Alessa O."/>
            <person name="Ogura Y."/>
            <person name="Fujitani Y."/>
            <person name="Takami H."/>
            <person name="Hayashi T."/>
            <person name="Sahin N."/>
            <person name="Tani A."/>
        </authorList>
    </citation>
    <scope>NUCLEOTIDE SEQUENCE</scope>
    <source>
        <strain evidence="1">DSM 19015</strain>
    </source>
</reference>
<comment type="caution">
    <text evidence="1">The sequence shown here is derived from an EMBL/GenBank/DDBJ whole genome shotgun (WGS) entry which is preliminary data.</text>
</comment>
<proteinExistence type="predicted"/>
<sequence>MLPNYLRPVRTDSPAAKSLVLTELEAFLGKQSAEVQASLLAFVHLIEPGSGVTVSLDIKTTGELSLALSGRERDGSSCTDG</sequence>
<organism evidence="1 2">
    <name type="scientific">Methylobacterium iners</name>
    <dbReference type="NCBI Taxonomy" id="418707"/>
    <lineage>
        <taxon>Bacteria</taxon>
        <taxon>Pseudomonadati</taxon>
        <taxon>Pseudomonadota</taxon>
        <taxon>Alphaproteobacteria</taxon>
        <taxon>Hyphomicrobiales</taxon>
        <taxon>Methylobacteriaceae</taxon>
        <taxon>Methylobacterium</taxon>
    </lineage>
</organism>
<evidence type="ECO:0000313" key="2">
    <source>
        <dbReference type="Proteomes" id="UP001055125"/>
    </source>
</evidence>
<evidence type="ECO:0000313" key="1">
    <source>
        <dbReference type="EMBL" id="GJD97791.1"/>
    </source>
</evidence>
<reference evidence="1" key="2">
    <citation type="submission" date="2021-08" db="EMBL/GenBank/DDBJ databases">
        <authorList>
            <person name="Tani A."/>
            <person name="Ola A."/>
            <person name="Ogura Y."/>
            <person name="Katsura K."/>
            <person name="Hayashi T."/>
        </authorList>
    </citation>
    <scope>NUCLEOTIDE SEQUENCE</scope>
    <source>
        <strain evidence="1">DSM 19015</strain>
    </source>
</reference>
<keyword evidence="2" id="KW-1185">Reference proteome</keyword>
<protein>
    <submittedName>
        <fullName evidence="1">Uncharacterized protein</fullName>
    </submittedName>
</protein>
<dbReference type="EMBL" id="BPQP01000109">
    <property type="protein sequence ID" value="GJD97791.1"/>
    <property type="molecule type" value="Genomic_DNA"/>
</dbReference>
<dbReference type="Proteomes" id="UP001055125">
    <property type="component" value="Unassembled WGS sequence"/>
</dbReference>
<accession>A0ABQ4S3T4</accession>
<gene>
    <name evidence="1" type="ORF">OCOJLMKI_5024</name>
</gene>